<keyword evidence="2" id="KW-1185">Reference proteome</keyword>
<dbReference type="Proteomes" id="UP000887013">
    <property type="component" value="Unassembled WGS sequence"/>
</dbReference>
<name>A0A8X6T8N2_NEPPI</name>
<protein>
    <submittedName>
        <fullName evidence="1">Uncharacterized protein</fullName>
    </submittedName>
</protein>
<evidence type="ECO:0000313" key="1">
    <source>
        <dbReference type="EMBL" id="GFS87987.1"/>
    </source>
</evidence>
<proteinExistence type="predicted"/>
<reference evidence="1" key="1">
    <citation type="submission" date="2020-08" db="EMBL/GenBank/DDBJ databases">
        <title>Multicomponent nature underlies the extraordinary mechanical properties of spider dragline silk.</title>
        <authorList>
            <person name="Kono N."/>
            <person name="Nakamura H."/>
            <person name="Mori M."/>
            <person name="Yoshida Y."/>
            <person name="Ohtoshi R."/>
            <person name="Malay A.D."/>
            <person name="Moran D.A.P."/>
            <person name="Tomita M."/>
            <person name="Numata K."/>
            <person name="Arakawa K."/>
        </authorList>
    </citation>
    <scope>NUCLEOTIDE SEQUENCE</scope>
</reference>
<gene>
    <name evidence="1" type="ORF">NPIL_691481</name>
</gene>
<comment type="caution">
    <text evidence="1">The sequence shown here is derived from an EMBL/GenBank/DDBJ whole genome shotgun (WGS) entry which is preliminary data.</text>
</comment>
<feature type="non-terminal residue" evidence="1">
    <location>
        <position position="57"/>
    </location>
</feature>
<dbReference type="EMBL" id="BMAW01004290">
    <property type="protein sequence ID" value="GFS87987.1"/>
    <property type="molecule type" value="Genomic_DNA"/>
</dbReference>
<evidence type="ECO:0000313" key="2">
    <source>
        <dbReference type="Proteomes" id="UP000887013"/>
    </source>
</evidence>
<dbReference type="AlphaFoldDB" id="A0A8X6T8N2"/>
<accession>A0A8X6T8N2</accession>
<sequence length="57" mass="6194">MSGLNGGCCIKSHSHCVTLMRNHLPSELVSSFFVNGITNFDQHVAVHCFVDGLSAFQ</sequence>
<organism evidence="1 2">
    <name type="scientific">Nephila pilipes</name>
    <name type="common">Giant wood spider</name>
    <name type="synonym">Nephila maculata</name>
    <dbReference type="NCBI Taxonomy" id="299642"/>
    <lineage>
        <taxon>Eukaryota</taxon>
        <taxon>Metazoa</taxon>
        <taxon>Ecdysozoa</taxon>
        <taxon>Arthropoda</taxon>
        <taxon>Chelicerata</taxon>
        <taxon>Arachnida</taxon>
        <taxon>Araneae</taxon>
        <taxon>Araneomorphae</taxon>
        <taxon>Entelegynae</taxon>
        <taxon>Araneoidea</taxon>
        <taxon>Nephilidae</taxon>
        <taxon>Nephila</taxon>
    </lineage>
</organism>